<accession>A0AA38LXK5</accession>
<evidence type="ECO:0000256" key="10">
    <source>
        <dbReference type="ARBA" id="ARBA00022989"/>
    </source>
</evidence>
<keyword evidence="12 16" id="KW-0408">Iron</keyword>
<feature type="binding site" evidence="16">
    <location>
        <position position="186"/>
    </location>
    <ligand>
        <name>Fe cation</name>
        <dbReference type="ChEBI" id="CHEBI:24875"/>
        <label>1</label>
    </ligand>
</feature>
<keyword evidence="14 17" id="KW-0472">Membrane</keyword>
<comment type="caution">
    <text evidence="18">The sequence shown here is derived from an EMBL/GenBank/DDBJ whole genome shotgun (WGS) entry which is preliminary data.</text>
</comment>
<keyword evidence="19" id="KW-1185">Reference proteome</keyword>
<dbReference type="RefSeq" id="XP_052949599.1">
    <property type="nucleotide sequence ID" value="XM_053090976.1"/>
</dbReference>
<keyword evidence="13" id="KW-0496">Mitochondrion</keyword>
<dbReference type="GO" id="GO:0009916">
    <property type="term" value="F:alternative oxidase activity"/>
    <property type="evidence" value="ECO:0007669"/>
    <property type="project" value="UniProtKB-UniRule"/>
</dbReference>
<dbReference type="GeneID" id="77730181"/>
<gene>
    <name evidence="18" type="ORF">MKK02DRAFT_40149</name>
</gene>
<evidence type="ECO:0000256" key="9">
    <source>
        <dbReference type="ARBA" id="ARBA00022982"/>
    </source>
</evidence>
<dbReference type="InterPro" id="IPR038659">
    <property type="entry name" value="AOX_sf"/>
</dbReference>
<keyword evidence="6 16" id="KW-0479">Metal-binding</keyword>
<evidence type="ECO:0000256" key="16">
    <source>
        <dbReference type="PIRSR" id="PIRSR005229-1"/>
    </source>
</evidence>
<evidence type="ECO:0000256" key="17">
    <source>
        <dbReference type="RuleBase" id="RU003779"/>
    </source>
</evidence>
<keyword evidence="8" id="KW-0809">Transit peptide</keyword>
<reference evidence="18" key="1">
    <citation type="journal article" date="2022" name="G3 (Bethesda)">
        <title>High quality genome of the basidiomycete yeast Dioszegia hungarica PDD-24b-2 isolated from cloud water.</title>
        <authorList>
            <person name="Jarrige D."/>
            <person name="Haridas S."/>
            <person name="Bleykasten-Grosshans C."/>
            <person name="Joly M."/>
            <person name="Nadalig T."/>
            <person name="Sancelme M."/>
            <person name="Vuilleumier S."/>
            <person name="Grigoriev I.V."/>
            <person name="Amato P."/>
            <person name="Bringel F."/>
        </authorList>
    </citation>
    <scope>NUCLEOTIDE SEQUENCE</scope>
    <source>
        <strain evidence="18">PDD-24b-2</strain>
    </source>
</reference>
<dbReference type="PIRSF" id="PIRSF005229">
    <property type="entry name" value="AOX"/>
    <property type="match status" value="1"/>
</dbReference>
<keyword evidence="11 17" id="KW-0560">Oxidoreductase</keyword>
<feature type="binding site" evidence="16">
    <location>
        <position position="228"/>
    </location>
    <ligand>
        <name>Fe cation</name>
        <dbReference type="ChEBI" id="CHEBI:24875"/>
        <label>1</label>
    </ligand>
</feature>
<protein>
    <recommendedName>
        <fullName evidence="17">Alternative oxidase</fullName>
        <ecNumber evidence="17">1.-.-.-</ecNumber>
    </recommendedName>
</protein>
<evidence type="ECO:0000256" key="4">
    <source>
        <dbReference type="ARBA" id="ARBA00022660"/>
    </source>
</evidence>
<evidence type="ECO:0000256" key="3">
    <source>
        <dbReference type="ARBA" id="ARBA00022448"/>
    </source>
</evidence>
<feature type="binding site" evidence="16">
    <location>
        <position position="330"/>
    </location>
    <ligand>
        <name>Fe cation</name>
        <dbReference type="ChEBI" id="CHEBI:24875"/>
        <label>1</label>
    </ligand>
</feature>
<feature type="binding site" evidence="16">
    <location>
        <position position="225"/>
    </location>
    <ligand>
        <name>Fe cation</name>
        <dbReference type="ChEBI" id="CHEBI:24875"/>
        <label>1</label>
    </ligand>
</feature>
<dbReference type="PANTHER" id="PTHR31803">
    <property type="entry name" value="ALTERNATIVE OXIDASE"/>
    <property type="match status" value="1"/>
</dbReference>
<dbReference type="FunFam" id="1.20.1260.140:FF:000002">
    <property type="entry name" value="Alternative oxidase"/>
    <property type="match status" value="1"/>
</dbReference>
<keyword evidence="7" id="KW-0999">Mitochondrion inner membrane</keyword>
<proteinExistence type="inferred from homology"/>
<sequence length="398" mass="44703">MAAILRTALYRTTTSPSVFLRCSATTTVHARSFSAAARRQIEAGRSHQASTALQADVHHREEGSKVGVVGEEMKGSEGPHYQDKAISDTLSSHDQHGSWTLMQPIYTKEEVDCVQVVGRTPVTTSDKIAHGLVNVLRKTFDFFARYKHYDVPADILAMKPIPIEKLRAEGKILTVNQWMTRVILLESFAGCPGMVAGTLRHLRSLRLLRRDGGWIHTMLEEAENERMHLLTFLTVAQPTWLTRVMVMAAQGVMYNILFFSYLVSPRTVHRFVGALEEEATRTYTHCISDLEKGLIPEWVDVPAPKIAIDYWRMGPESTLLDVIKAVRADEATHRFVNHSLANLDQARDFNPFALGEPSAELRGTTAEFTRAQSADFARRAQQQVVEQQQQARIEHAGQ</sequence>
<feature type="binding site" evidence="16">
    <location>
        <position position="225"/>
    </location>
    <ligand>
        <name>Fe cation</name>
        <dbReference type="ChEBI" id="CHEBI:24875"/>
        <label>2</label>
    </ligand>
</feature>
<evidence type="ECO:0000313" key="19">
    <source>
        <dbReference type="Proteomes" id="UP001164286"/>
    </source>
</evidence>
<comment type="function">
    <text evidence="15">Catalyzes cyanide-resistant oxygen consumption. May increase respiration when the cytochrome respiratory pathway is restricted, or in response to low temperatures.</text>
</comment>
<keyword evidence="9 17" id="KW-0249">Electron transport</keyword>
<keyword evidence="5 17" id="KW-0812">Transmembrane</keyword>
<feature type="binding site" evidence="16">
    <location>
        <position position="333"/>
    </location>
    <ligand>
        <name>Fe cation</name>
        <dbReference type="ChEBI" id="CHEBI:24875"/>
        <label>2</label>
    </ligand>
</feature>
<feature type="binding site" evidence="16">
    <location>
        <position position="276"/>
    </location>
    <ligand>
        <name>Fe cation</name>
        <dbReference type="ChEBI" id="CHEBI:24875"/>
        <label>2</label>
    </ligand>
</feature>
<dbReference type="EC" id="1.-.-.-" evidence="17"/>
<dbReference type="GO" id="GO:0098803">
    <property type="term" value="C:respiratory chain complex"/>
    <property type="evidence" value="ECO:0007669"/>
    <property type="project" value="UniProtKB-UniRule"/>
</dbReference>
<dbReference type="EMBL" id="JAKWFO010000001">
    <property type="protein sequence ID" value="KAI9639822.1"/>
    <property type="molecule type" value="Genomic_DNA"/>
</dbReference>
<evidence type="ECO:0000256" key="14">
    <source>
        <dbReference type="ARBA" id="ARBA00023136"/>
    </source>
</evidence>
<comment type="similarity">
    <text evidence="2 17">Belongs to the alternative oxidase family.</text>
</comment>
<feature type="binding site" evidence="16">
    <location>
        <position position="330"/>
    </location>
    <ligand>
        <name>Fe cation</name>
        <dbReference type="ChEBI" id="CHEBI:24875"/>
        <label>2</label>
    </ligand>
</feature>
<dbReference type="InterPro" id="IPR002680">
    <property type="entry name" value="AOX"/>
</dbReference>
<name>A0AA38LXK5_9TREE</name>
<evidence type="ECO:0000256" key="8">
    <source>
        <dbReference type="ARBA" id="ARBA00022946"/>
    </source>
</evidence>
<evidence type="ECO:0000256" key="12">
    <source>
        <dbReference type="ARBA" id="ARBA00023004"/>
    </source>
</evidence>
<organism evidence="18 19">
    <name type="scientific">Dioszegia hungarica</name>
    <dbReference type="NCBI Taxonomy" id="4972"/>
    <lineage>
        <taxon>Eukaryota</taxon>
        <taxon>Fungi</taxon>
        <taxon>Dikarya</taxon>
        <taxon>Basidiomycota</taxon>
        <taxon>Agaricomycotina</taxon>
        <taxon>Tremellomycetes</taxon>
        <taxon>Tremellales</taxon>
        <taxon>Bulleribasidiaceae</taxon>
        <taxon>Dioszegia</taxon>
    </lineage>
</organism>
<dbReference type="Gene3D" id="1.20.1260.140">
    <property type="entry name" value="Alternative oxidase"/>
    <property type="match status" value="1"/>
</dbReference>
<keyword evidence="3" id="KW-0813">Transport</keyword>
<dbReference type="Pfam" id="PF01786">
    <property type="entry name" value="AOX"/>
    <property type="match status" value="1"/>
</dbReference>
<dbReference type="Proteomes" id="UP001164286">
    <property type="component" value="Unassembled WGS sequence"/>
</dbReference>
<evidence type="ECO:0000256" key="13">
    <source>
        <dbReference type="ARBA" id="ARBA00023128"/>
    </source>
</evidence>
<evidence type="ECO:0000256" key="15">
    <source>
        <dbReference type="ARBA" id="ARBA00025285"/>
    </source>
</evidence>
<dbReference type="AlphaFoldDB" id="A0AA38LXK5"/>
<comment type="subcellular location">
    <subcellularLocation>
        <location evidence="1">Mitochondrion inner membrane</location>
    </subcellularLocation>
</comment>
<dbReference type="GO" id="GO:0005743">
    <property type="term" value="C:mitochondrial inner membrane"/>
    <property type="evidence" value="ECO:0007669"/>
    <property type="project" value="UniProtKB-SubCell"/>
</dbReference>
<evidence type="ECO:0000313" key="18">
    <source>
        <dbReference type="EMBL" id="KAI9639822.1"/>
    </source>
</evidence>
<evidence type="ECO:0000256" key="1">
    <source>
        <dbReference type="ARBA" id="ARBA00004273"/>
    </source>
</evidence>
<evidence type="ECO:0000256" key="7">
    <source>
        <dbReference type="ARBA" id="ARBA00022792"/>
    </source>
</evidence>
<evidence type="ECO:0000256" key="6">
    <source>
        <dbReference type="ARBA" id="ARBA00022723"/>
    </source>
</evidence>
<comment type="cofactor">
    <cofactor evidence="16 17">
        <name>Fe cation</name>
        <dbReference type="ChEBI" id="CHEBI:24875"/>
    </cofactor>
    <text evidence="16 17">Binds 2 iron ions per subunit.</text>
</comment>
<evidence type="ECO:0000256" key="5">
    <source>
        <dbReference type="ARBA" id="ARBA00022692"/>
    </source>
</evidence>
<keyword evidence="4 17" id="KW-0679">Respiratory chain</keyword>
<dbReference type="GO" id="GO:0010230">
    <property type="term" value="P:alternative respiration"/>
    <property type="evidence" value="ECO:0007669"/>
    <property type="project" value="TreeGrafter"/>
</dbReference>
<keyword evidence="10" id="KW-1133">Transmembrane helix</keyword>
<evidence type="ECO:0000256" key="11">
    <source>
        <dbReference type="ARBA" id="ARBA00023002"/>
    </source>
</evidence>
<dbReference type="GO" id="GO:0046872">
    <property type="term" value="F:metal ion binding"/>
    <property type="evidence" value="ECO:0007669"/>
    <property type="project" value="UniProtKB-UniRule"/>
</dbReference>
<evidence type="ECO:0000256" key="2">
    <source>
        <dbReference type="ARBA" id="ARBA00008388"/>
    </source>
</evidence>
<dbReference type="PANTHER" id="PTHR31803:SF3">
    <property type="entry name" value="ALTERNATIVE OXIDASE"/>
    <property type="match status" value="1"/>
</dbReference>